<evidence type="ECO:0000259" key="12">
    <source>
        <dbReference type="Pfam" id="PF01094"/>
    </source>
</evidence>
<evidence type="ECO:0000313" key="15">
    <source>
        <dbReference type="Proteomes" id="UP000694406"/>
    </source>
</evidence>
<feature type="domain" description="Receptor ligand binding region" evidence="12">
    <location>
        <begin position="82"/>
        <end position="484"/>
    </location>
</feature>
<reference evidence="14" key="1">
    <citation type="submission" date="2025-08" db="UniProtKB">
        <authorList>
            <consortium name="Ensembl"/>
        </authorList>
    </citation>
    <scope>IDENTIFICATION</scope>
</reference>
<protein>
    <recommendedName>
        <fullName evidence="16">Vomeronasal type-2 receptor 26-like</fullName>
    </recommendedName>
</protein>
<evidence type="ECO:0000256" key="10">
    <source>
        <dbReference type="ARBA" id="ARBA00023224"/>
    </source>
</evidence>
<feature type="domain" description="GPCR family 3 nine cysteines" evidence="13">
    <location>
        <begin position="524"/>
        <end position="565"/>
    </location>
</feature>
<keyword evidence="5" id="KW-1133">Transmembrane helix</keyword>
<dbReference type="InterPro" id="IPR004073">
    <property type="entry name" value="GPCR_3_vmron_rcpt_2"/>
</dbReference>
<dbReference type="Ensembl" id="ENSLLTT00000009361.1">
    <property type="protein sequence ID" value="ENSLLTP00000009022.1"/>
    <property type="gene ID" value="ENSLLTG00000006901.1"/>
</dbReference>
<keyword evidence="3" id="KW-0812">Transmembrane</keyword>
<keyword evidence="6" id="KW-0297">G-protein coupled receptor</keyword>
<evidence type="ECO:0008006" key="16">
    <source>
        <dbReference type="Google" id="ProtNLM"/>
    </source>
</evidence>
<reference evidence="14" key="2">
    <citation type="submission" date="2025-09" db="UniProtKB">
        <authorList>
            <consortium name="Ensembl"/>
        </authorList>
    </citation>
    <scope>IDENTIFICATION</scope>
</reference>
<dbReference type="InterPro" id="IPR011500">
    <property type="entry name" value="GPCR_3_9-Cys_dom"/>
</dbReference>
<evidence type="ECO:0000256" key="6">
    <source>
        <dbReference type="ARBA" id="ARBA00023040"/>
    </source>
</evidence>
<dbReference type="GeneTree" id="ENSGT00950000182788"/>
<keyword evidence="2" id="KW-1003">Cell membrane</keyword>
<dbReference type="Pfam" id="PF01094">
    <property type="entry name" value="ANF_receptor"/>
    <property type="match status" value="1"/>
</dbReference>
<dbReference type="GO" id="GO:0005886">
    <property type="term" value="C:plasma membrane"/>
    <property type="evidence" value="ECO:0007669"/>
    <property type="project" value="UniProtKB-SubCell"/>
</dbReference>
<name>A0A8C5WS66_LATLA</name>
<dbReference type="InterPro" id="IPR000068">
    <property type="entry name" value="GPCR_3_Ca_sens_rcpt-rel"/>
</dbReference>
<dbReference type="GO" id="GO:0004930">
    <property type="term" value="F:G protein-coupled receptor activity"/>
    <property type="evidence" value="ECO:0007669"/>
    <property type="project" value="UniProtKB-KW"/>
</dbReference>
<evidence type="ECO:0000256" key="9">
    <source>
        <dbReference type="ARBA" id="ARBA00023180"/>
    </source>
</evidence>
<evidence type="ECO:0000256" key="7">
    <source>
        <dbReference type="ARBA" id="ARBA00023136"/>
    </source>
</evidence>
<sequence length="580" mass="65990">MILLMLLMLFCLLAPTTAKRIQTVCVLWDYIDLDGSYYRPGDLIIAGNLPLGYIEKSPVLDFNTVNFRLQNIYTTSNYQQFLALTFAISQVNKDFFLLPNITLGFHIYGHFQRDLYISLNSLSMLSSRGQVVPGYKCHQQDSLLSVIGGLSAKSSRLMASIFRIFKFPQLGVGFEFSQGERRVYPSFFRINPNESPQYVGLIQLLLYFQWNWVGLLAPEDDRGECFISTLAPMLKEKEICLAFTLMLELDNVEITQNKFILNFLTWSKAEVFIMFGHSTVINNVAGAVHLFEKFTKVSFRNLCIFTSHWKLGKGKSEEILQYIKPLHGVLHFRDHSGDVSEFSRFLLSLDPLNPQGDFFLPLWWELVFGCKIHKSGKIPPKGEKHCTGKENLQNLPNYIFEKRMTGDSYNIYNAVYALAHALHAMYGFGTQPAMMRLGKRITDVQSWQILAYLRNVQFNNSAGEEVSFSQDGLGSAHYDLLNWVLLPNQSFVPIKVGQINPEAPPGQDFIINPDGIIWATKTIPFARCGRKRCQAGERRRVSEGKQVCCYQCDACPEGTISNQTGRPDLTLNPPSREDIH</sequence>
<organism evidence="14 15">
    <name type="scientific">Laticauda laticaudata</name>
    <name type="common">Blue-ringed sea krait</name>
    <name type="synonym">Blue-lipped sea krait</name>
    <dbReference type="NCBI Taxonomy" id="8630"/>
    <lineage>
        <taxon>Eukaryota</taxon>
        <taxon>Metazoa</taxon>
        <taxon>Chordata</taxon>
        <taxon>Craniata</taxon>
        <taxon>Vertebrata</taxon>
        <taxon>Euteleostomi</taxon>
        <taxon>Lepidosauria</taxon>
        <taxon>Squamata</taxon>
        <taxon>Bifurcata</taxon>
        <taxon>Unidentata</taxon>
        <taxon>Episquamata</taxon>
        <taxon>Toxicofera</taxon>
        <taxon>Serpentes</taxon>
        <taxon>Colubroidea</taxon>
        <taxon>Elapidae</taxon>
        <taxon>Laticaudinae</taxon>
        <taxon>Laticauda</taxon>
    </lineage>
</organism>
<dbReference type="PANTHER" id="PTHR24061:SF599">
    <property type="entry name" value="G-PROTEIN COUPLED RECEPTORS FAMILY 3 PROFILE DOMAIN-CONTAINING PROTEIN"/>
    <property type="match status" value="1"/>
</dbReference>
<evidence type="ECO:0000256" key="8">
    <source>
        <dbReference type="ARBA" id="ARBA00023170"/>
    </source>
</evidence>
<evidence type="ECO:0000259" key="13">
    <source>
        <dbReference type="Pfam" id="PF07562"/>
    </source>
</evidence>
<feature type="signal peptide" evidence="11">
    <location>
        <begin position="1"/>
        <end position="18"/>
    </location>
</feature>
<dbReference type="InterPro" id="IPR028082">
    <property type="entry name" value="Peripla_BP_I"/>
</dbReference>
<evidence type="ECO:0000256" key="4">
    <source>
        <dbReference type="ARBA" id="ARBA00022729"/>
    </source>
</evidence>
<comment type="subcellular location">
    <subcellularLocation>
        <location evidence="1">Cell membrane</location>
        <topology evidence="1">Multi-pass membrane protein</topology>
    </subcellularLocation>
</comment>
<evidence type="ECO:0000256" key="11">
    <source>
        <dbReference type="SAM" id="SignalP"/>
    </source>
</evidence>
<accession>A0A8C5WS66</accession>
<evidence type="ECO:0000256" key="1">
    <source>
        <dbReference type="ARBA" id="ARBA00004651"/>
    </source>
</evidence>
<dbReference type="SUPFAM" id="SSF53822">
    <property type="entry name" value="Periplasmic binding protein-like I"/>
    <property type="match status" value="1"/>
</dbReference>
<dbReference type="InterPro" id="IPR001828">
    <property type="entry name" value="ANF_lig-bd_rcpt"/>
</dbReference>
<evidence type="ECO:0000256" key="5">
    <source>
        <dbReference type="ARBA" id="ARBA00022989"/>
    </source>
</evidence>
<dbReference type="PRINTS" id="PR00248">
    <property type="entry name" value="GPCRMGR"/>
</dbReference>
<dbReference type="PANTHER" id="PTHR24061">
    <property type="entry name" value="CALCIUM-SENSING RECEPTOR-RELATED"/>
    <property type="match status" value="1"/>
</dbReference>
<dbReference type="PRINTS" id="PR01535">
    <property type="entry name" value="VOMERONASL2R"/>
</dbReference>
<keyword evidence="9" id="KW-0325">Glycoprotein</keyword>
<dbReference type="Gene3D" id="2.10.50.30">
    <property type="entry name" value="GPCR, family 3, nine cysteines domain"/>
    <property type="match status" value="1"/>
</dbReference>
<keyword evidence="8" id="KW-0675">Receptor</keyword>
<dbReference type="InterPro" id="IPR038550">
    <property type="entry name" value="GPCR_3_9-Cys_sf"/>
</dbReference>
<dbReference type="Proteomes" id="UP000694406">
    <property type="component" value="Unplaced"/>
</dbReference>
<evidence type="ECO:0000313" key="14">
    <source>
        <dbReference type="Ensembl" id="ENSLLTP00000009022.1"/>
    </source>
</evidence>
<feature type="chain" id="PRO_5035000717" description="Vomeronasal type-2 receptor 26-like" evidence="11">
    <location>
        <begin position="19"/>
        <end position="580"/>
    </location>
</feature>
<keyword evidence="10" id="KW-0807">Transducer</keyword>
<keyword evidence="15" id="KW-1185">Reference proteome</keyword>
<proteinExistence type="predicted"/>
<evidence type="ECO:0000256" key="3">
    <source>
        <dbReference type="ARBA" id="ARBA00022692"/>
    </source>
</evidence>
<evidence type="ECO:0000256" key="2">
    <source>
        <dbReference type="ARBA" id="ARBA00022475"/>
    </source>
</evidence>
<keyword evidence="4 11" id="KW-0732">Signal</keyword>
<keyword evidence="7" id="KW-0472">Membrane</keyword>
<dbReference type="Gene3D" id="3.40.50.2300">
    <property type="match status" value="2"/>
</dbReference>
<dbReference type="InterPro" id="IPR000337">
    <property type="entry name" value="GPCR_3"/>
</dbReference>
<dbReference type="Pfam" id="PF07562">
    <property type="entry name" value="NCD3G"/>
    <property type="match status" value="1"/>
</dbReference>
<dbReference type="AlphaFoldDB" id="A0A8C5WS66"/>